<comment type="caution">
    <text evidence="1">The sequence shown here is derived from an EMBL/GenBank/DDBJ whole genome shotgun (WGS) entry which is preliminary data.</text>
</comment>
<dbReference type="Proteomes" id="UP001060215">
    <property type="component" value="Chromosome 13"/>
</dbReference>
<keyword evidence="2" id="KW-1185">Reference proteome</keyword>
<sequence>MLDVGMSYLGELVQRCMVQVQLTRFRKRIKLCRLHDLIRDLCLLKAKEENFLEIVRIKAFGHQLAWADSALPSSSSPLTTIRRLAVYYLGDHDANSIKSENVILLSGHEMKNYSHIRSCQFYSFGNELESSRWQQLKLFFKDLTLLTILDLEGISAHREFTPYVEDIKCPKAIGNLISLRFLSIRDSGIQSLPSSIGNLGFLQTLDLRKRRWGKLLRIPNVLWRLKQLRHLYLPDYRIQLPCISELRLDGLSKLETLKNFNAKDYDVRCLSKLTNLRKFSCDVAPEDLAVMLKSPILNNSNCLLQYSSFEINGDFRTGEEQSRLRQLLGCHHLRQLRLWGSLNLNKFPDQFPPNLTLLTLRETNLEEDPMPTLEKLPNLRALDLNYNSYLGKKMVCSSAPTTTTAPSSSSGGGGGGGRGYGGCDGGGFPKLKSLQLWYLGNLEEWRVEQGAMPCLLRLVIRGSEKLKKIPYGLRFITTLQELEIKWVSEALRDRVREGGVDFYKVQHVPSISID</sequence>
<dbReference type="EMBL" id="CM045770">
    <property type="protein sequence ID" value="KAI7992297.1"/>
    <property type="molecule type" value="Genomic_DNA"/>
</dbReference>
<name>A0ACC0FVZ3_9ERIC</name>
<accession>A0ACC0FVZ3</accession>
<evidence type="ECO:0000313" key="1">
    <source>
        <dbReference type="EMBL" id="KAI7992297.1"/>
    </source>
</evidence>
<protein>
    <submittedName>
        <fullName evidence="1">Disease resistance protein</fullName>
    </submittedName>
</protein>
<reference evidence="1 2" key="1">
    <citation type="journal article" date="2022" name="Plant J.">
        <title>Chromosome-level genome of Camellia lanceoleosa provides a valuable resource for understanding genome evolution and self-incompatibility.</title>
        <authorList>
            <person name="Gong W."/>
            <person name="Xiao S."/>
            <person name="Wang L."/>
            <person name="Liao Z."/>
            <person name="Chang Y."/>
            <person name="Mo W."/>
            <person name="Hu G."/>
            <person name="Li W."/>
            <person name="Zhao G."/>
            <person name="Zhu H."/>
            <person name="Hu X."/>
            <person name="Ji K."/>
            <person name="Xiang X."/>
            <person name="Song Q."/>
            <person name="Yuan D."/>
            <person name="Jin S."/>
            <person name="Zhang L."/>
        </authorList>
    </citation>
    <scope>NUCLEOTIDE SEQUENCE [LARGE SCALE GENOMIC DNA]</scope>
    <source>
        <tissue evidence="1">Fresh and healthy young leaves</tissue>
    </source>
</reference>
<gene>
    <name evidence="1" type="ORF">LOK49_LG12G02801</name>
</gene>
<proteinExistence type="predicted"/>
<organism evidence="1 2">
    <name type="scientific">Camellia lanceoleosa</name>
    <dbReference type="NCBI Taxonomy" id="1840588"/>
    <lineage>
        <taxon>Eukaryota</taxon>
        <taxon>Viridiplantae</taxon>
        <taxon>Streptophyta</taxon>
        <taxon>Embryophyta</taxon>
        <taxon>Tracheophyta</taxon>
        <taxon>Spermatophyta</taxon>
        <taxon>Magnoliopsida</taxon>
        <taxon>eudicotyledons</taxon>
        <taxon>Gunneridae</taxon>
        <taxon>Pentapetalae</taxon>
        <taxon>asterids</taxon>
        <taxon>Ericales</taxon>
        <taxon>Theaceae</taxon>
        <taxon>Camellia</taxon>
    </lineage>
</organism>
<evidence type="ECO:0000313" key="2">
    <source>
        <dbReference type="Proteomes" id="UP001060215"/>
    </source>
</evidence>